<evidence type="ECO:0000313" key="3">
    <source>
        <dbReference type="Proteomes" id="UP000093894"/>
    </source>
</evidence>
<organism evidence="2 3">
    <name type="scientific">Mycobacterium colombiense</name>
    <dbReference type="NCBI Taxonomy" id="339268"/>
    <lineage>
        <taxon>Bacteria</taxon>
        <taxon>Bacillati</taxon>
        <taxon>Actinomycetota</taxon>
        <taxon>Actinomycetes</taxon>
        <taxon>Mycobacteriales</taxon>
        <taxon>Mycobacteriaceae</taxon>
        <taxon>Mycobacterium</taxon>
        <taxon>Mycobacterium avium complex (MAC)</taxon>
    </lineage>
</organism>
<feature type="transmembrane region" description="Helical" evidence="1">
    <location>
        <begin position="55"/>
        <end position="75"/>
    </location>
</feature>
<proteinExistence type="predicted"/>
<evidence type="ECO:0000256" key="1">
    <source>
        <dbReference type="SAM" id="Phobius"/>
    </source>
</evidence>
<dbReference type="AlphaFoldDB" id="A0A853M470"/>
<comment type="caution">
    <text evidence="2">The sequence shown here is derived from an EMBL/GenBank/DDBJ whole genome shotgun (WGS) entry which is preliminary data.</text>
</comment>
<keyword evidence="1" id="KW-1133">Transmembrane helix</keyword>
<protein>
    <submittedName>
        <fullName evidence="2">Uncharacterized protein</fullName>
    </submittedName>
</protein>
<accession>A0A853M470</accession>
<keyword evidence="1" id="KW-0812">Transmembrane</keyword>
<evidence type="ECO:0000313" key="2">
    <source>
        <dbReference type="EMBL" id="OBJ60789.1"/>
    </source>
</evidence>
<reference evidence="2 3" key="1">
    <citation type="submission" date="2016-06" db="EMBL/GenBank/DDBJ databases">
        <authorList>
            <person name="Sutton G."/>
            <person name="Brinkac L."/>
            <person name="Sanka R."/>
            <person name="Adams M."/>
            <person name="Lau E."/>
            <person name="Garcia-Basteiro A."/>
            <person name="Lopez-Varela E."/>
            <person name="Palencia S."/>
        </authorList>
    </citation>
    <scope>NUCLEOTIDE SEQUENCE [LARGE SCALE GENOMIC DNA]</scope>
    <source>
        <strain evidence="2 3">1164983.0</strain>
    </source>
</reference>
<dbReference type="EMBL" id="LZLG01000066">
    <property type="protein sequence ID" value="OBJ60789.1"/>
    <property type="molecule type" value="Genomic_DNA"/>
</dbReference>
<gene>
    <name evidence="2" type="ORF">A5628_07010</name>
</gene>
<sequence>MKAYLRNPLTFVWALLTAVIVASWAWLTALGTEVRKATEETFATMGGAAHHLDITITVAVLLAAAVKAQLVIWLFMDVRHAPTWLKATTSGWLVALFGLLLGFYFAAE</sequence>
<feature type="transmembrane region" description="Helical" evidence="1">
    <location>
        <begin position="87"/>
        <end position="107"/>
    </location>
</feature>
<name>A0A853M470_9MYCO</name>
<dbReference type="RefSeq" id="WP_065057122.1">
    <property type="nucleotide sequence ID" value="NZ_LZKW01000483.1"/>
</dbReference>
<dbReference type="Proteomes" id="UP000093894">
    <property type="component" value="Unassembled WGS sequence"/>
</dbReference>
<keyword evidence="1" id="KW-0472">Membrane</keyword>